<accession>A0A0P6SJU2</accession>
<name>A0A0P6SJU2_9STRE</name>
<dbReference type="Proteomes" id="UP000049578">
    <property type="component" value="Unassembled WGS sequence"/>
</dbReference>
<proteinExistence type="predicted"/>
<evidence type="ECO:0000313" key="3">
    <source>
        <dbReference type="Proteomes" id="UP000049578"/>
    </source>
</evidence>
<feature type="chain" id="PRO_5006130540" evidence="1">
    <location>
        <begin position="28"/>
        <end position="110"/>
    </location>
</feature>
<evidence type="ECO:0000256" key="1">
    <source>
        <dbReference type="SAM" id="SignalP"/>
    </source>
</evidence>
<organism evidence="2 3">
    <name type="scientific">Streptococcus phocae</name>
    <dbReference type="NCBI Taxonomy" id="119224"/>
    <lineage>
        <taxon>Bacteria</taxon>
        <taxon>Bacillati</taxon>
        <taxon>Bacillota</taxon>
        <taxon>Bacilli</taxon>
        <taxon>Lactobacillales</taxon>
        <taxon>Streptococcaceae</taxon>
        <taxon>Streptococcus</taxon>
    </lineage>
</organism>
<sequence length="110" mass="12584">MKKTLFLSAAALMLASTAALSTHSVSASSYYDNPSLLRQNGTQTDREARNGAELEIRNLLQQYGVTDTDEYNSYYTFYYRKARRCRKASDVKQVIDELEKNLQETQNDID</sequence>
<dbReference type="PATRIC" id="fig|119224.3.peg.1754"/>
<keyword evidence="3" id="KW-1185">Reference proteome</keyword>
<dbReference type="AlphaFoldDB" id="A0A0P6SJU2"/>
<keyword evidence="1" id="KW-0732">Signal</keyword>
<evidence type="ECO:0000313" key="2">
    <source>
        <dbReference type="EMBL" id="KPJ21710.1"/>
    </source>
</evidence>
<gene>
    <name evidence="2" type="ORF">AKK44_08475</name>
</gene>
<dbReference type="EMBL" id="LHQM01000080">
    <property type="protein sequence ID" value="KPJ21710.1"/>
    <property type="molecule type" value="Genomic_DNA"/>
</dbReference>
<feature type="signal peptide" evidence="1">
    <location>
        <begin position="1"/>
        <end position="27"/>
    </location>
</feature>
<reference evidence="2 3" key="1">
    <citation type="submission" date="2015-08" db="EMBL/GenBank/DDBJ databases">
        <title>Genome sequence of Streptococcus phocae subsp. phocae ATCC 51973T isolated from liver specimen obtained from seal.</title>
        <authorList>
            <person name="Avendano-Herrera R."/>
        </authorList>
    </citation>
    <scope>NUCLEOTIDE SEQUENCE [LARGE SCALE GENOMIC DNA]</scope>
    <source>
        <strain evidence="2 3">ATCC 51973</strain>
    </source>
</reference>
<protein>
    <submittedName>
        <fullName evidence="2">Uncharacterized protein</fullName>
    </submittedName>
</protein>
<comment type="caution">
    <text evidence="2">The sequence shown here is derived from an EMBL/GenBank/DDBJ whole genome shotgun (WGS) entry which is preliminary data.</text>
</comment>
<dbReference type="RefSeq" id="WP_054279303.1">
    <property type="nucleotide sequence ID" value="NZ_LHQM01000080.1"/>
</dbReference>